<dbReference type="VEuPathDB" id="FungiDB:An13g03350"/>
<dbReference type="KEGG" id="ang:An13g03350"/>
<dbReference type="RefSeq" id="XP_059602171.1">
    <property type="nucleotide sequence ID" value="XM_059743952.1"/>
</dbReference>
<dbReference type="AlphaFoldDB" id="A0AAJ8BTA8"/>
<name>A0AAJ8BTA8_ASPNG</name>
<proteinExistence type="predicted"/>
<sequence length="177" mass="20346">MTPEQFQSTWDKVFIGNPNEARSFCEEVLNPNYVRLEAGRDRTDFERAVEKVTLFRQNCKKFNSSLPFFAQDNKKIAARVICDFKMGDEPEQKLEVMIMIELDDEEKLGNHETNEAFQLYEQIRNSKEDPGMIGKIGQSRYLDRESGTFFPASSEMFGAKTIAGHSYEPILASEVPK</sequence>
<gene>
    <name evidence="1" type="ORF">An13g03350</name>
</gene>
<protein>
    <submittedName>
        <fullName evidence="1">Uncharacterized protein</fullName>
    </submittedName>
</protein>
<evidence type="ECO:0000313" key="1">
    <source>
        <dbReference type="RefSeq" id="XP_059602171.1"/>
    </source>
</evidence>
<dbReference type="GeneID" id="84592876"/>
<organism evidence="1">
    <name type="scientific">Aspergillus niger</name>
    <dbReference type="NCBI Taxonomy" id="5061"/>
    <lineage>
        <taxon>Eukaryota</taxon>
        <taxon>Fungi</taxon>
        <taxon>Dikarya</taxon>
        <taxon>Ascomycota</taxon>
        <taxon>Pezizomycotina</taxon>
        <taxon>Eurotiomycetes</taxon>
        <taxon>Eurotiomycetidae</taxon>
        <taxon>Eurotiales</taxon>
        <taxon>Aspergillaceae</taxon>
        <taxon>Aspergillus</taxon>
        <taxon>Aspergillus subgen. Circumdati</taxon>
    </lineage>
</organism>
<accession>A0AAJ8BTA8</accession>
<reference evidence="1" key="2">
    <citation type="submission" date="2025-08" db="UniProtKB">
        <authorList>
            <consortium name="RefSeq"/>
        </authorList>
    </citation>
    <scope>IDENTIFICATION</scope>
</reference>
<reference evidence="1" key="1">
    <citation type="submission" date="2025-02" db="EMBL/GenBank/DDBJ databases">
        <authorList>
            <consortium name="NCBI Genome Project"/>
        </authorList>
    </citation>
    <scope>NUCLEOTIDE SEQUENCE</scope>
</reference>